<keyword evidence="3" id="KW-0472">Membrane</keyword>
<comment type="caution">
    <text evidence="5">The sequence shown here is derived from an EMBL/GenBank/DDBJ whole genome shotgun (WGS) entry which is preliminary data.</text>
</comment>
<sequence>METKERLMLKYALGGIVLSTSLHSAALSLGGSSGQAVIGRPLDISVRSSAPLADIESAGCLLAEVQYGDSVLPASSVSLSVQAAGDGALIRVRSSVPVNEPVVSVLLQTGCAADRYSRKYTLLADLDPALAPPPAVASPPLVVLSPRTGAPAQLPSLPPLAPSSPGAVLADPAPLAANPVRPSPPVRQTPPPAPQAAASPPRPKPAARPPARPKPVAAKQVAAAPAAPKAAAAAPVAPAPAPAGSRLKLDPVDLSPGQNPGLKLNTELQGPLTGTEADRKAAAELWAALNTPPDKAAEDARRLASMEAELKALREHQAGLQASMAALTAQIQAERDERAPKSLLYALAAALVLAGAALAWLLTERKRQRATQGQGDLPWWQSVQDSGGVASLPASTPSAPTLAAAPAAPVTQAAAVAFPEVDDNAMAALHVNEATESSFAAFTEDAPVSLEALLDLVQQVEFFESLQQNTEATLVLEQFVEEHPSSCELPYLLMMQHAQAQGDTERLRELARRFELAFGAQAPDVTCYTPGVAGLDTQSKFIDVLTRFWPDEQVLGLLRNTVLAPPGTGLLEKHSLQAFEDALLLYSVAHTLLGDTDLRTPGPAPEAVASWVAPAAVAVVAVAAPVPAPAPAPVESDGGLDLDLSFTPDHDIPAPAEAPVPTDESQGRELPMLDFDLFAIEEEDKGGQPPAKT</sequence>
<dbReference type="Pfam" id="PF25800">
    <property type="entry name" value="FimV_N"/>
    <property type="match status" value="1"/>
</dbReference>
<feature type="compositionally biased region" description="Low complexity" evidence="2">
    <location>
        <begin position="214"/>
        <end position="223"/>
    </location>
</feature>
<keyword evidence="3" id="KW-0812">Transmembrane</keyword>
<protein>
    <submittedName>
        <fullName evidence="5">FimV family protein</fullName>
    </submittedName>
</protein>
<evidence type="ECO:0000313" key="5">
    <source>
        <dbReference type="EMBL" id="MFC7460091.1"/>
    </source>
</evidence>
<reference evidence="6" key="1">
    <citation type="journal article" date="2019" name="Int. J. Syst. Evol. Microbiol.">
        <title>The Global Catalogue of Microorganisms (GCM) 10K type strain sequencing project: providing services to taxonomists for standard genome sequencing and annotation.</title>
        <authorList>
            <consortium name="The Broad Institute Genomics Platform"/>
            <consortium name="The Broad Institute Genome Sequencing Center for Infectious Disease"/>
            <person name="Wu L."/>
            <person name="Ma J."/>
        </authorList>
    </citation>
    <scope>NUCLEOTIDE SEQUENCE [LARGE SCALE GENOMIC DNA]</scope>
    <source>
        <strain evidence="6">CCUG 53903</strain>
    </source>
</reference>
<evidence type="ECO:0000313" key="6">
    <source>
        <dbReference type="Proteomes" id="UP001596457"/>
    </source>
</evidence>
<dbReference type="RefSeq" id="WP_382199375.1">
    <property type="nucleotide sequence ID" value="NZ_JBHTBZ010000014.1"/>
</dbReference>
<feature type="transmembrane region" description="Helical" evidence="3">
    <location>
        <begin position="343"/>
        <end position="362"/>
    </location>
</feature>
<feature type="compositionally biased region" description="Pro residues" evidence="2">
    <location>
        <begin position="181"/>
        <end position="213"/>
    </location>
</feature>
<organism evidence="5 6">
    <name type="scientific">Hydrogenophaga defluvii</name>
    <dbReference type="NCBI Taxonomy" id="249410"/>
    <lineage>
        <taxon>Bacteria</taxon>
        <taxon>Pseudomonadati</taxon>
        <taxon>Pseudomonadota</taxon>
        <taxon>Betaproteobacteria</taxon>
        <taxon>Burkholderiales</taxon>
        <taxon>Comamonadaceae</taxon>
        <taxon>Hydrogenophaga</taxon>
    </lineage>
</organism>
<keyword evidence="6" id="KW-1185">Reference proteome</keyword>
<feature type="region of interest" description="Disordered" evidence="2">
    <location>
        <begin position="236"/>
        <end position="269"/>
    </location>
</feature>
<evidence type="ECO:0000259" key="4">
    <source>
        <dbReference type="Pfam" id="PF25800"/>
    </source>
</evidence>
<dbReference type="EMBL" id="JBHTBZ010000014">
    <property type="protein sequence ID" value="MFC7460091.1"/>
    <property type="molecule type" value="Genomic_DNA"/>
</dbReference>
<proteinExistence type="predicted"/>
<dbReference type="InterPro" id="IPR057840">
    <property type="entry name" value="FimV_N"/>
</dbReference>
<feature type="region of interest" description="Disordered" evidence="2">
    <location>
        <begin position="631"/>
        <end position="672"/>
    </location>
</feature>
<evidence type="ECO:0000256" key="1">
    <source>
        <dbReference type="SAM" id="Coils"/>
    </source>
</evidence>
<evidence type="ECO:0000256" key="3">
    <source>
        <dbReference type="SAM" id="Phobius"/>
    </source>
</evidence>
<keyword evidence="1" id="KW-0175">Coiled coil</keyword>
<accession>A0ABW2S9A9</accession>
<feature type="coiled-coil region" evidence="1">
    <location>
        <begin position="296"/>
        <end position="323"/>
    </location>
</feature>
<feature type="domain" description="FimV N-terminal" evidence="4">
    <location>
        <begin position="75"/>
        <end position="125"/>
    </location>
</feature>
<evidence type="ECO:0000256" key="2">
    <source>
        <dbReference type="SAM" id="MobiDB-lite"/>
    </source>
</evidence>
<gene>
    <name evidence="5" type="ORF">ACFQU0_06570</name>
</gene>
<dbReference type="Proteomes" id="UP001596457">
    <property type="component" value="Unassembled WGS sequence"/>
</dbReference>
<name>A0ABW2S9A9_9BURK</name>
<keyword evidence="3" id="KW-1133">Transmembrane helix</keyword>
<feature type="region of interest" description="Disordered" evidence="2">
    <location>
        <begin position="154"/>
        <end position="223"/>
    </location>
</feature>